<dbReference type="PRINTS" id="PR00081">
    <property type="entry name" value="GDHRDH"/>
</dbReference>
<name>A0A1M2W4X9_TRAPU</name>
<dbReference type="EMBL" id="MNAD01000219">
    <property type="protein sequence ID" value="OJT14908.1"/>
    <property type="molecule type" value="Genomic_DNA"/>
</dbReference>
<organism evidence="5 6">
    <name type="scientific">Trametes pubescens</name>
    <name type="common">White-rot fungus</name>
    <dbReference type="NCBI Taxonomy" id="154538"/>
    <lineage>
        <taxon>Eukaryota</taxon>
        <taxon>Fungi</taxon>
        <taxon>Dikarya</taxon>
        <taxon>Basidiomycota</taxon>
        <taxon>Agaricomycotina</taxon>
        <taxon>Agaricomycetes</taxon>
        <taxon>Polyporales</taxon>
        <taxon>Polyporaceae</taxon>
        <taxon>Trametes</taxon>
    </lineage>
</organism>
<feature type="compositionally biased region" description="Polar residues" evidence="2">
    <location>
        <begin position="303"/>
        <end position="333"/>
    </location>
</feature>
<dbReference type="InterPro" id="IPR013595">
    <property type="entry name" value="Pept_S33_TAP-like_C"/>
</dbReference>
<keyword evidence="1" id="KW-0560">Oxidoreductase</keyword>
<dbReference type="PANTHER" id="PTHR43157:SF31">
    <property type="entry name" value="PHOSPHATIDYLINOSITOL-GLYCAN BIOSYNTHESIS CLASS F PROTEIN"/>
    <property type="match status" value="1"/>
</dbReference>
<dbReference type="InterPro" id="IPR002347">
    <property type="entry name" value="SDR_fam"/>
</dbReference>
<accession>A0A1M2W4X9</accession>
<feature type="region of interest" description="Disordered" evidence="2">
    <location>
        <begin position="300"/>
        <end position="333"/>
    </location>
</feature>
<feature type="domain" description="AB hydrolase-1" evidence="3">
    <location>
        <begin position="385"/>
        <end position="541"/>
    </location>
</feature>
<dbReference type="OrthoDB" id="425534at2759"/>
<dbReference type="STRING" id="154538.A0A1M2W4X9"/>
<sequence length="905" mass="99020">MPNMLKFFYSLITHKVLFPGKPSWTPDHLPDLSAKVVIVTGGNTGIGRETVKRLLMKNAKVYMAARSKEKAERAIAELHDETGKTALFLQLDLNDLKSVQKAVEEFRSREPQLDMLILNAGALFPSREAQVTAQGFDATFGINVIGHFLLVRLLYPILSASGMKPDPSRIVWVSSMANHEPYGLNYDAFRDGPARKKADPFSIYGQSKLAAVMLSTYHARTSLEDNVASIAIDPGCIKSSLYRSSPWHLRLFDRYYWYPVEYGAVSSLYAAGEPGAAERNGKPDSQKSYAEQIGDSLKGTADSVASSVQPQSGKSTTQKMGDTVNSNSNENQLEPASTIRWSSCFSGQQCARLILPLDYDDLDGPTVTIALRMIPATDKENYRGTLLVNPGGPGGSGTEFIGRSGQHLSTVVGPSFDILGFDPRGVGASLPSARCFDTTVQWRLWGLQEDTRVLNVTDGSVDVYRARERLVAERCEAKIGGEGGIGRFAGAASVARDMLEIVQQLGQEQLQFWGFSYGTVLGQYFASMYPDKVGRIILDGVYDAYIYRAKGVNTIADMDAVIGSFYHFCHLAGPEKCALWAPSAAKVEERYLDALRSVEEEPIAIPQAEPPLLLTTKHLRSQIRGASYRPLTAFPLVADTMRAVESRNQTALAALAPRIVRPTECACSPHGDPDFADSDELFPVIECSDGDARPYDEADFRALYAELAHASPLVGPSWAVYYLSCAEWRMRAKRGWTGPFAAAHTAHPLLVLSPRYDPVCPLADARAVQARFGGAGLLVQDSYGHCSLAAPSLCTARRVRAYMEDGTVPEPGAVCEVDELPFVGPVGDVRALSSEDADLLEALKALSAALPVREITNLLEYEKPVSGTRRLETSCFIYDEKYIQLQTFMQVAKMSMASSSRRINT</sequence>
<dbReference type="InterPro" id="IPR007250">
    <property type="entry name" value="HSP9_HSP12"/>
</dbReference>
<gene>
    <name evidence="5" type="ORF">TRAPUB_8531</name>
</gene>
<dbReference type="AlphaFoldDB" id="A0A1M2W4X9"/>
<proteinExistence type="predicted"/>
<dbReference type="InterPro" id="IPR000073">
    <property type="entry name" value="AB_hydrolase_1"/>
</dbReference>
<dbReference type="InterPro" id="IPR029058">
    <property type="entry name" value="AB_hydrolase_fold"/>
</dbReference>
<reference evidence="5 6" key="1">
    <citation type="submission" date="2016-10" db="EMBL/GenBank/DDBJ databases">
        <title>Genome sequence of the basidiomycete white-rot fungus Trametes pubescens.</title>
        <authorList>
            <person name="Makela M.R."/>
            <person name="Granchi Z."/>
            <person name="Peng M."/>
            <person name="De Vries R.P."/>
            <person name="Grigoriev I."/>
            <person name="Riley R."/>
            <person name="Hilden K."/>
        </authorList>
    </citation>
    <scope>NUCLEOTIDE SEQUENCE [LARGE SCALE GENOMIC DNA]</scope>
    <source>
        <strain evidence="5 6">FBCC735</strain>
    </source>
</reference>
<dbReference type="InterPro" id="IPR036291">
    <property type="entry name" value="NAD(P)-bd_dom_sf"/>
</dbReference>
<dbReference type="Proteomes" id="UP000184267">
    <property type="component" value="Unassembled WGS sequence"/>
</dbReference>
<dbReference type="SUPFAM" id="SSF53474">
    <property type="entry name" value="alpha/beta-Hydrolases"/>
    <property type="match status" value="1"/>
</dbReference>
<dbReference type="Pfam" id="PF08386">
    <property type="entry name" value="Abhydrolase_4"/>
    <property type="match status" value="1"/>
</dbReference>
<dbReference type="GO" id="GO:0016491">
    <property type="term" value="F:oxidoreductase activity"/>
    <property type="evidence" value="ECO:0007669"/>
    <property type="project" value="UniProtKB-KW"/>
</dbReference>
<dbReference type="Gene3D" id="3.40.50.1820">
    <property type="entry name" value="alpha/beta hydrolase"/>
    <property type="match status" value="1"/>
</dbReference>
<evidence type="ECO:0000256" key="1">
    <source>
        <dbReference type="ARBA" id="ARBA00023002"/>
    </source>
</evidence>
<evidence type="ECO:0008006" key="7">
    <source>
        <dbReference type="Google" id="ProtNLM"/>
    </source>
</evidence>
<dbReference type="SUPFAM" id="SSF51735">
    <property type="entry name" value="NAD(P)-binding Rossmann-fold domains"/>
    <property type="match status" value="1"/>
</dbReference>
<comment type="caution">
    <text evidence="5">The sequence shown here is derived from an EMBL/GenBank/DDBJ whole genome shotgun (WGS) entry which is preliminary data.</text>
</comment>
<evidence type="ECO:0000313" key="6">
    <source>
        <dbReference type="Proteomes" id="UP000184267"/>
    </source>
</evidence>
<protein>
    <recommendedName>
        <fullName evidence="7">AB hydrolase-1 domain-containing protein</fullName>
    </recommendedName>
</protein>
<dbReference type="PANTHER" id="PTHR43157">
    <property type="entry name" value="PHOSPHATIDYLINOSITOL-GLYCAN BIOSYNTHESIS CLASS F PROTEIN-RELATED"/>
    <property type="match status" value="1"/>
</dbReference>
<evidence type="ECO:0000313" key="5">
    <source>
        <dbReference type="EMBL" id="OJT14908.1"/>
    </source>
</evidence>
<feature type="domain" description="Peptidase S33 tripeptidyl aminopeptidase-like C-terminal" evidence="4">
    <location>
        <begin position="712"/>
        <end position="815"/>
    </location>
</feature>
<evidence type="ECO:0000259" key="4">
    <source>
        <dbReference type="Pfam" id="PF08386"/>
    </source>
</evidence>
<evidence type="ECO:0000256" key="2">
    <source>
        <dbReference type="SAM" id="MobiDB-lite"/>
    </source>
</evidence>
<dbReference type="Gene3D" id="3.40.50.720">
    <property type="entry name" value="NAD(P)-binding Rossmann-like Domain"/>
    <property type="match status" value="1"/>
</dbReference>
<dbReference type="Pfam" id="PF00106">
    <property type="entry name" value="adh_short"/>
    <property type="match status" value="1"/>
</dbReference>
<dbReference type="Gene3D" id="6.10.280.100">
    <property type="match status" value="1"/>
</dbReference>
<dbReference type="Pfam" id="PF04119">
    <property type="entry name" value="HSP9_HSP12"/>
    <property type="match status" value="1"/>
</dbReference>
<keyword evidence="6" id="KW-1185">Reference proteome</keyword>
<dbReference type="Pfam" id="PF00561">
    <property type="entry name" value="Abhydrolase_1"/>
    <property type="match status" value="1"/>
</dbReference>
<evidence type="ECO:0000259" key="3">
    <source>
        <dbReference type="Pfam" id="PF00561"/>
    </source>
</evidence>